<gene>
    <name evidence="1" type="ORF">EJ03DRAFT_166346</name>
</gene>
<dbReference type="AlphaFoldDB" id="A0A6G1L3W5"/>
<proteinExistence type="predicted"/>
<dbReference type="Proteomes" id="UP000799436">
    <property type="component" value="Unassembled WGS sequence"/>
</dbReference>
<organism evidence="1 2">
    <name type="scientific">Teratosphaeria nubilosa</name>
    <dbReference type="NCBI Taxonomy" id="161662"/>
    <lineage>
        <taxon>Eukaryota</taxon>
        <taxon>Fungi</taxon>
        <taxon>Dikarya</taxon>
        <taxon>Ascomycota</taxon>
        <taxon>Pezizomycotina</taxon>
        <taxon>Dothideomycetes</taxon>
        <taxon>Dothideomycetidae</taxon>
        <taxon>Mycosphaerellales</taxon>
        <taxon>Teratosphaeriaceae</taxon>
        <taxon>Teratosphaeria</taxon>
    </lineage>
</organism>
<name>A0A6G1L3W5_9PEZI</name>
<reference evidence="1" key="1">
    <citation type="journal article" date="2020" name="Stud. Mycol.">
        <title>101 Dothideomycetes genomes: a test case for predicting lifestyles and emergence of pathogens.</title>
        <authorList>
            <person name="Haridas S."/>
            <person name="Albert R."/>
            <person name="Binder M."/>
            <person name="Bloem J."/>
            <person name="Labutti K."/>
            <person name="Salamov A."/>
            <person name="Andreopoulos B."/>
            <person name="Baker S."/>
            <person name="Barry K."/>
            <person name="Bills G."/>
            <person name="Bluhm B."/>
            <person name="Cannon C."/>
            <person name="Castanera R."/>
            <person name="Culley D."/>
            <person name="Daum C."/>
            <person name="Ezra D."/>
            <person name="Gonzalez J."/>
            <person name="Henrissat B."/>
            <person name="Kuo A."/>
            <person name="Liang C."/>
            <person name="Lipzen A."/>
            <person name="Lutzoni F."/>
            <person name="Magnuson J."/>
            <person name="Mondo S."/>
            <person name="Nolan M."/>
            <person name="Ohm R."/>
            <person name="Pangilinan J."/>
            <person name="Park H.-J."/>
            <person name="Ramirez L."/>
            <person name="Alfaro M."/>
            <person name="Sun H."/>
            <person name="Tritt A."/>
            <person name="Yoshinaga Y."/>
            <person name="Zwiers L.-H."/>
            <person name="Turgeon B."/>
            <person name="Goodwin S."/>
            <person name="Spatafora J."/>
            <person name="Crous P."/>
            <person name="Grigoriev I."/>
        </authorList>
    </citation>
    <scope>NUCLEOTIDE SEQUENCE</scope>
    <source>
        <strain evidence="1">CBS 116005</strain>
    </source>
</reference>
<evidence type="ECO:0000313" key="1">
    <source>
        <dbReference type="EMBL" id="KAF2766924.1"/>
    </source>
</evidence>
<accession>A0A6G1L3W5</accession>
<protein>
    <submittedName>
        <fullName evidence="1">Uncharacterized protein</fullName>
    </submittedName>
</protein>
<evidence type="ECO:0000313" key="2">
    <source>
        <dbReference type="Proteomes" id="UP000799436"/>
    </source>
</evidence>
<sequence>MRAAVDSLGGIMMVVADCFEYATTILAGYTNRGTFPRALHRLQTSRTLITPPRASATVQIIRVLISNPVAQAPIDARRAQWRLCKSSVHGDIVSTSATTRMVDGWQFVRQPLIARLQVVLQRHRRLRV</sequence>
<keyword evidence="2" id="KW-1185">Reference proteome</keyword>
<dbReference type="EMBL" id="ML995864">
    <property type="protein sequence ID" value="KAF2766924.1"/>
    <property type="molecule type" value="Genomic_DNA"/>
</dbReference>